<dbReference type="SUPFAM" id="SSF54171">
    <property type="entry name" value="DNA-binding domain"/>
    <property type="match status" value="1"/>
</dbReference>
<dbReference type="PANTHER" id="PTHR31190">
    <property type="entry name" value="DNA-BINDING DOMAIN"/>
    <property type="match status" value="1"/>
</dbReference>
<dbReference type="GO" id="GO:0009873">
    <property type="term" value="P:ethylene-activated signaling pathway"/>
    <property type="evidence" value="ECO:0007669"/>
    <property type="project" value="InterPro"/>
</dbReference>
<dbReference type="GO" id="GO:0003700">
    <property type="term" value="F:DNA-binding transcription factor activity"/>
    <property type="evidence" value="ECO:0007669"/>
    <property type="project" value="InterPro"/>
</dbReference>
<organism evidence="9 10">
    <name type="scientific">Perilla frutescens var. hirtella</name>
    <name type="common">Perilla citriodora</name>
    <name type="synonym">Perilla setoyensis</name>
    <dbReference type="NCBI Taxonomy" id="608512"/>
    <lineage>
        <taxon>Eukaryota</taxon>
        <taxon>Viridiplantae</taxon>
        <taxon>Streptophyta</taxon>
        <taxon>Embryophyta</taxon>
        <taxon>Tracheophyta</taxon>
        <taxon>Spermatophyta</taxon>
        <taxon>Magnoliopsida</taxon>
        <taxon>eudicotyledons</taxon>
        <taxon>Gunneridae</taxon>
        <taxon>Pentapetalae</taxon>
        <taxon>asterids</taxon>
        <taxon>lamiids</taxon>
        <taxon>Lamiales</taxon>
        <taxon>Lamiaceae</taxon>
        <taxon>Nepetoideae</taxon>
        <taxon>Elsholtzieae</taxon>
        <taxon>Perilla</taxon>
    </lineage>
</organism>
<name>A0AAD4P564_PERFH</name>
<dbReference type="AlphaFoldDB" id="A0AAD4P564"/>
<evidence type="ECO:0000256" key="6">
    <source>
        <dbReference type="ARBA" id="ARBA00023242"/>
    </source>
</evidence>
<dbReference type="SMART" id="SM00380">
    <property type="entry name" value="AP2"/>
    <property type="match status" value="1"/>
</dbReference>
<dbReference type="PANTHER" id="PTHR31190:SF489">
    <property type="entry name" value="ETHYLENE-RESPONSIVE TRANSCRIPTION FACTOR ERF113-RELATED"/>
    <property type="match status" value="1"/>
</dbReference>
<dbReference type="Proteomes" id="UP001190926">
    <property type="component" value="Unassembled WGS sequence"/>
</dbReference>
<dbReference type="InterPro" id="IPR016177">
    <property type="entry name" value="DNA-bd_dom_sf"/>
</dbReference>
<comment type="subcellular location">
    <subcellularLocation>
        <location evidence="1">Nucleus</location>
    </subcellularLocation>
</comment>
<feature type="compositionally biased region" description="Polar residues" evidence="7">
    <location>
        <begin position="37"/>
        <end position="50"/>
    </location>
</feature>
<evidence type="ECO:0000259" key="8">
    <source>
        <dbReference type="PROSITE" id="PS51032"/>
    </source>
</evidence>
<comment type="caution">
    <text evidence="9">The sequence shown here is derived from an EMBL/GenBank/DDBJ whole genome shotgun (WGS) entry which is preliminary data.</text>
</comment>
<dbReference type="GO" id="GO:0006952">
    <property type="term" value="P:defense response"/>
    <property type="evidence" value="ECO:0007669"/>
    <property type="project" value="UniProtKB-KW"/>
</dbReference>
<gene>
    <name evidence="9" type="ORF">C2S53_010550</name>
</gene>
<evidence type="ECO:0000313" key="9">
    <source>
        <dbReference type="EMBL" id="KAH6826661.1"/>
    </source>
</evidence>
<keyword evidence="4 9" id="KW-0238">DNA-binding</keyword>
<feature type="region of interest" description="Disordered" evidence="7">
    <location>
        <begin position="12"/>
        <end position="63"/>
    </location>
</feature>
<dbReference type="GO" id="GO:0003677">
    <property type="term" value="F:DNA binding"/>
    <property type="evidence" value="ECO:0007669"/>
    <property type="project" value="UniProtKB-KW"/>
</dbReference>
<dbReference type="Pfam" id="PF00847">
    <property type="entry name" value="AP2"/>
    <property type="match status" value="1"/>
</dbReference>
<evidence type="ECO:0000256" key="1">
    <source>
        <dbReference type="ARBA" id="ARBA00004123"/>
    </source>
</evidence>
<dbReference type="InterPro" id="IPR044808">
    <property type="entry name" value="ERF_plant"/>
</dbReference>
<dbReference type="PRINTS" id="PR00367">
    <property type="entry name" value="ETHRSPELEMNT"/>
</dbReference>
<feature type="region of interest" description="Disordered" evidence="7">
    <location>
        <begin position="163"/>
        <end position="186"/>
    </location>
</feature>
<dbReference type="InterPro" id="IPR036955">
    <property type="entry name" value="AP2/ERF_dom_sf"/>
</dbReference>
<evidence type="ECO:0000256" key="5">
    <source>
        <dbReference type="ARBA" id="ARBA00023163"/>
    </source>
</evidence>
<dbReference type="PROSITE" id="PS51032">
    <property type="entry name" value="AP2_ERF"/>
    <property type="match status" value="1"/>
</dbReference>
<sequence>MSAMVTALSQVLGSTGETPPPQNSLINSSTHPHHTQDQCPQQQGITSSAAANPRRRHYRGVRQRPWGKWAAEIRDPKKAARVWLGTFDTAEAAALAYDEAALRFKGNKAKLNFPERVQGKTEFGYITNTAFSPPPCQESYVNVHHYADLLRADHANNTAFTSGISSSSSSQGFHGGGDQPFVTTTTPMMSADQHQSFQDHQNQQDIMGFQSHFGTSSENWEEFESKSTKRYFF</sequence>
<dbReference type="CDD" id="cd00018">
    <property type="entry name" value="AP2"/>
    <property type="match status" value="1"/>
</dbReference>
<dbReference type="InterPro" id="IPR001471">
    <property type="entry name" value="AP2/ERF_dom"/>
</dbReference>
<feature type="domain" description="AP2/ERF" evidence="8">
    <location>
        <begin position="57"/>
        <end position="114"/>
    </location>
</feature>
<reference evidence="9 10" key="1">
    <citation type="journal article" date="2021" name="Nat. Commun.">
        <title>Incipient diploidization of the medicinal plant Perilla within 10,000 years.</title>
        <authorList>
            <person name="Zhang Y."/>
            <person name="Shen Q."/>
            <person name="Leng L."/>
            <person name="Zhang D."/>
            <person name="Chen S."/>
            <person name="Shi Y."/>
            <person name="Ning Z."/>
            <person name="Chen S."/>
        </authorList>
    </citation>
    <scope>NUCLEOTIDE SEQUENCE [LARGE SCALE GENOMIC DNA]</scope>
    <source>
        <strain evidence="10">cv. PC099</strain>
    </source>
</reference>
<keyword evidence="3" id="KW-0805">Transcription regulation</keyword>
<evidence type="ECO:0000256" key="4">
    <source>
        <dbReference type="ARBA" id="ARBA00023125"/>
    </source>
</evidence>
<feature type="compositionally biased region" description="Polar residues" evidence="7">
    <location>
        <begin position="12"/>
        <end position="30"/>
    </location>
</feature>
<feature type="compositionally biased region" description="Basic residues" evidence="7">
    <location>
        <begin position="53"/>
        <end position="62"/>
    </location>
</feature>
<keyword evidence="5" id="KW-0804">Transcription</keyword>
<protein>
    <submittedName>
        <fullName evidence="9">Integrase-type DNA-binding superfamily protein</fullName>
    </submittedName>
</protein>
<evidence type="ECO:0000313" key="10">
    <source>
        <dbReference type="Proteomes" id="UP001190926"/>
    </source>
</evidence>
<keyword evidence="10" id="KW-1185">Reference proteome</keyword>
<dbReference type="EMBL" id="SDAM02000163">
    <property type="protein sequence ID" value="KAH6826661.1"/>
    <property type="molecule type" value="Genomic_DNA"/>
</dbReference>
<dbReference type="Gene3D" id="3.30.730.10">
    <property type="entry name" value="AP2/ERF domain"/>
    <property type="match status" value="1"/>
</dbReference>
<dbReference type="GO" id="GO:0005634">
    <property type="term" value="C:nucleus"/>
    <property type="evidence" value="ECO:0007669"/>
    <property type="project" value="UniProtKB-SubCell"/>
</dbReference>
<evidence type="ECO:0000256" key="2">
    <source>
        <dbReference type="ARBA" id="ARBA00022821"/>
    </source>
</evidence>
<feature type="compositionally biased region" description="Low complexity" evidence="7">
    <location>
        <begin position="163"/>
        <end position="172"/>
    </location>
</feature>
<evidence type="ECO:0000256" key="7">
    <source>
        <dbReference type="SAM" id="MobiDB-lite"/>
    </source>
</evidence>
<keyword evidence="6" id="KW-0539">Nucleus</keyword>
<dbReference type="FunFam" id="3.30.730.10:FF:000001">
    <property type="entry name" value="Ethylene-responsive transcription factor 2"/>
    <property type="match status" value="1"/>
</dbReference>
<proteinExistence type="predicted"/>
<evidence type="ECO:0000256" key="3">
    <source>
        <dbReference type="ARBA" id="ARBA00023015"/>
    </source>
</evidence>
<accession>A0AAD4P564</accession>
<keyword evidence="2" id="KW-0611">Plant defense</keyword>